<dbReference type="SUPFAM" id="SSF100950">
    <property type="entry name" value="NagB/RpiA/CoA transferase-like"/>
    <property type="match status" value="1"/>
</dbReference>
<dbReference type="AlphaFoldDB" id="A0A1H8NST7"/>
<keyword evidence="4" id="KW-0460">Magnesium</keyword>
<evidence type="ECO:0000313" key="6">
    <source>
        <dbReference type="Proteomes" id="UP000183898"/>
    </source>
</evidence>
<dbReference type="Proteomes" id="UP000183898">
    <property type="component" value="Unassembled WGS sequence"/>
</dbReference>
<evidence type="ECO:0000313" key="5">
    <source>
        <dbReference type="EMBL" id="SEO32443.1"/>
    </source>
</evidence>
<dbReference type="InterPro" id="IPR037171">
    <property type="entry name" value="NagB/RpiA_transferase-like"/>
</dbReference>
<dbReference type="GO" id="GO:0005524">
    <property type="term" value="F:ATP binding"/>
    <property type="evidence" value="ECO:0007669"/>
    <property type="project" value="UniProtKB-KW"/>
</dbReference>
<proteinExistence type="inferred from homology"/>
<accession>A0A1H8NST7</accession>
<keyword evidence="5" id="KW-0436">Ligase</keyword>
<dbReference type="PANTHER" id="PTHR23407:SF1">
    <property type="entry name" value="5-FORMYLTETRAHYDROFOLATE CYCLO-LIGASE"/>
    <property type="match status" value="1"/>
</dbReference>
<dbReference type="NCBIfam" id="TIGR02727">
    <property type="entry name" value="MTHFS_bact"/>
    <property type="match status" value="1"/>
</dbReference>
<dbReference type="EMBL" id="FOCT01000017">
    <property type="protein sequence ID" value="SEO32443.1"/>
    <property type="molecule type" value="Genomic_DNA"/>
</dbReference>
<dbReference type="GO" id="GO:0035999">
    <property type="term" value="P:tetrahydrofolate interconversion"/>
    <property type="evidence" value="ECO:0007669"/>
    <property type="project" value="TreeGrafter"/>
</dbReference>
<evidence type="ECO:0000256" key="4">
    <source>
        <dbReference type="RuleBase" id="RU361279"/>
    </source>
</evidence>
<name>A0A1H8NST7_9PROT</name>
<protein>
    <recommendedName>
        <fullName evidence="4">5-formyltetrahydrofolate cyclo-ligase</fullName>
        <ecNumber evidence="4">6.3.3.2</ecNumber>
    </recommendedName>
</protein>
<keyword evidence="3 4" id="KW-0067">ATP-binding</keyword>
<dbReference type="EC" id="6.3.3.2" evidence="4"/>
<comment type="similarity">
    <text evidence="1 4">Belongs to the 5-formyltetrahydrofolate cyclo-ligase family.</text>
</comment>
<dbReference type="InterPro" id="IPR024185">
    <property type="entry name" value="FTHF_cligase-like_sf"/>
</dbReference>
<keyword evidence="4" id="KW-0479">Metal-binding</keyword>
<dbReference type="GO" id="GO:0030272">
    <property type="term" value="F:5-formyltetrahydrofolate cyclo-ligase activity"/>
    <property type="evidence" value="ECO:0007669"/>
    <property type="project" value="UniProtKB-EC"/>
</dbReference>
<evidence type="ECO:0000256" key="2">
    <source>
        <dbReference type="ARBA" id="ARBA00022741"/>
    </source>
</evidence>
<dbReference type="Gene3D" id="3.40.50.10420">
    <property type="entry name" value="NagB/RpiA/CoA transferase-like"/>
    <property type="match status" value="1"/>
</dbReference>
<gene>
    <name evidence="5" type="ORF">SAMN05216404_11759</name>
</gene>
<dbReference type="PANTHER" id="PTHR23407">
    <property type="entry name" value="ATPASE INHIBITOR/5-FORMYLTETRAHYDROFOLATE CYCLO-LIGASE"/>
    <property type="match status" value="1"/>
</dbReference>
<keyword evidence="2 4" id="KW-0547">Nucleotide-binding</keyword>
<comment type="catalytic activity">
    <reaction evidence="4">
        <text>(6S)-5-formyl-5,6,7,8-tetrahydrofolate + ATP = (6R)-5,10-methenyltetrahydrofolate + ADP + phosphate</text>
        <dbReference type="Rhea" id="RHEA:10488"/>
        <dbReference type="ChEBI" id="CHEBI:30616"/>
        <dbReference type="ChEBI" id="CHEBI:43474"/>
        <dbReference type="ChEBI" id="CHEBI:57455"/>
        <dbReference type="ChEBI" id="CHEBI:57457"/>
        <dbReference type="ChEBI" id="CHEBI:456216"/>
        <dbReference type="EC" id="6.3.3.2"/>
    </reaction>
</comment>
<evidence type="ECO:0000256" key="3">
    <source>
        <dbReference type="ARBA" id="ARBA00022840"/>
    </source>
</evidence>
<comment type="cofactor">
    <cofactor evidence="4">
        <name>Mg(2+)</name>
        <dbReference type="ChEBI" id="CHEBI:18420"/>
    </cofactor>
</comment>
<dbReference type="GO" id="GO:0009396">
    <property type="term" value="P:folic acid-containing compound biosynthetic process"/>
    <property type="evidence" value="ECO:0007669"/>
    <property type="project" value="TreeGrafter"/>
</dbReference>
<dbReference type="Pfam" id="PF01812">
    <property type="entry name" value="5-FTHF_cyc-lig"/>
    <property type="match status" value="1"/>
</dbReference>
<dbReference type="GO" id="GO:0046872">
    <property type="term" value="F:metal ion binding"/>
    <property type="evidence" value="ECO:0007669"/>
    <property type="project" value="UniProtKB-KW"/>
</dbReference>
<organism evidence="5 6">
    <name type="scientific">Nitrosospira multiformis</name>
    <dbReference type="NCBI Taxonomy" id="1231"/>
    <lineage>
        <taxon>Bacteria</taxon>
        <taxon>Pseudomonadati</taxon>
        <taxon>Pseudomonadota</taxon>
        <taxon>Betaproteobacteria</taxon>
        <taxon>Nitrosomonadales</taxon>
        <taxon>Nitrosomonadaceae</taxon>
        <taxon>Nitrosospira</taxon>
    </lineage>
</organism>
<sequence length="217" mass="24695">MNNWKDWRRHQRAELMAARECIGEADHRRWSAAITELLKQGFLALRTSTVGFCWPHRGEYDPRPLMFFFQTRGATLALPEVVNKHEPLRFRKWWQEAPMKIGAYDIPVPDNTDLVTVDALIIPMIGFDKLGFRLGYGSGYFDRTLAVMKPRPLAIGVAFEILRLENLHPHAHDIPMDFVVTEAGIYHATHRGLKSVSAGQCADILTARTGEIKETQG</sequence>
<evidence type="ECO:0000256" key="1">
    <source>
        <dbReference type="ARBA" id="ARBA00010638"/>
    </source>
</evidence>
<reference evidence="5 6" key="1">
    <citation type="submission" date="2016-10" db="EMBL/GenBank/DDBJ databases">
        <authorList>
            <person name="de Groot N.N."/>
        </authorList>
    </citation>
    <scope>NUCLEOTIDE SEQUENCE [LARGE SCALE GENOMIC DNA]</scope>
    <source>
        <strain evidence="5 6">Nl18</strain>
    </source>
</reference>
<dbReference type="InterPro" id="IPR002698">
    <property type="entry name" value="FTHF_cligase"/>
</dbReference>
<dbReference type="RefSeq" id="WP_074748942.1">
    <property type="nucleotide sequence ID" value="NZ_FOCT01000017.1"/>
</dbReference>